<dbReference type="Gene3D" id="2.40.128.270">
    <property type="match status" value="1"/>
</dbReference>
<reference evidence="2 3" key="1">
    <citation type="journal article" date="2021" name="Int. J. Syst. Evol. Microbiol.">
        <title>Steroidobacter gossypii sp. nov., isolated from soil of cotton cropping field.</title>
        <authorList>
            <person name="Huang R."/>
            <person name="Yang S."/>
            <person name="Zhen C."/>
            <person name="Liu W."/>
        </authorList>
    </citation>
    <scope>NUCLEOTIDE SEQUENCE [LARGE SCALE GENOMIC DNA]</scope>
    <source>
        <strain evidence="2 3">S1-65</strain>
    </source>
</reference>
<dbReference type="RefSeq" id="WP_203165679.1">
    <property type="nucleotide sequence ID" value="NZ_JAEVLS010000001.1"/>
</dbReference>
<keyword evidence="3" id="KW-1185">Reference proteome</keyword>
<accession>A0ABS1WRW6</accession>
<evidence type="ECO:0000313" key="2">
    <source>
        <dbReference type="EMBL" id="MBM0103720.1"/>
    </source>
</evidence>
<dbReference type="PROSITE" id="PS51257">
    <property type="entry name" value="PROKAR_LIPOPROTEIN"/>
    <property type="match status" value="1"/>
</dbReference>
<protein>
    <submittedName>
        <fullName evidence="2">META domain-containing protein</fullName>
    </submittedName>
</protein>
<dbReference type="EMBL" id="JAEVLS010000001">
    <property type="protein sequence ID" value="MBM0103720.1"/>
    <property type="molecule type" value="Genomic_DNA"/>
</dbReference>
<proteinExistence type="predicted"/>
<dbReference type="InterPro" id="IPR053147">
    <property type="entry name" value="Hsp_HslJ-like"/>
</dbReference>
<dbReference type="PANTHER" id="PTHR35535:SF1">
    <property type="entry name" value="HEAT SHOCK PROTEIN HSLJ"/>
    <property type="match status" value="1"/>
</dbReference>
<dbReference type="Proteomes" id="UP000661077">
    <property type="component" value="Unassembled WGS sequence"/>
</dbReference>
<dbReference type="InterPro" id="IPR038670">
    <property type="entry name" value="HslJ-like_sf"/>
</dbReference>
<sequence>MGPAKYLIFGAMFALAACHSNEPNSAEGDGVTYELTGTRWVPVQLGGASVKIGEGAREAYIVFNSKDAAVVGYAGCNRISTSYKQTGSRISFGDVIATRMVCSDMATETRLIQAMDAATDWRFVGPQLELLDSKKTIVARFDPRNL</sequence>
<evidence type="ECO:0000313" key="3">
    <source>
        <dbReference type="Proteomes" id="UP000661077"/>
    </source>
</evidence>
<comment type="caution">
    <text evidence="2">The sequence shown here is derived from an EMBL/GenBank/DDBJ whole genome shotgun (WGS) entry which is preliminary data.</text>
</comment>
<gene>
    <name evidence="2" type="ORF">JM946_03145</name>
</gene>
<organism evidence="2 3">
    <name type="scientific">Steroidobacter gossypii</name>
    <dbReference type="NCBI Taxonomy" id="2805490"/>
    <lineage>
        <taxon>Bacteria</taxon>
        <taxon>Pseudomonadati</taxon>
        <taxon>Pseudomonadota</taxon>
        <taxon>Gammaproteobacteria</taxon>
        <taxon>Steroidobacterales</taxon>
        <taxon>Steroidobacteraceae</taxon>
        <taxon>Steroidobacter</taxon>
    </lineage>
</organism>
<dbReference type="PANTHER" id="PTHR35535">
    <property type="entry name" value="HEAT SHOCK PROTEIN HSLJ"/>
    <property type="match status" value="1"/>
</dbReference>
<dbReference type="InterPro" id="IPR005184">
    <property type="entry name" value="DUF306_Meta_HslJ"/>
</dbReference>
<name>A0ABS1WRW6_9GAMM</name>
<evidence type="ECO:0000259" key="1">
    <source>
        <dbReference type="Pfam" id="PF03724"/>
    </source>
</evidence>
<feature type="domain" description="DUF306" evidence="1">
    <location>
        <begin position="33"/>
        <end position="141"/>
    </location>
</feature>
<dbReference type="Pfam" id="PF03724">
    <property type="entry name" value="META"/>
    <property type="match status" value="1"/>
</dbReference>